<dbReference type="Proteomes" id="UP001303473">
    <property type="component" value="Unassembled WGS sequence"/>
</dbReference>
<organism evidence="1 2">
    <name type="scientific">Diplogelasinospora grovesii</name>
    <dbReference type="NCBI Taxonomy" id="303347"/>
    <lineage>
        <taxon>Eukaryota</taxon>
        <taxon>Fungi</taxon>
        <taxon>Dikarya</taxon>
        <taxon>Ascomycota</taxon>
        <taxon>Pezizomycotina</taxon>
        <taxon>Sordariomycetes</taxon>
        <taxon>Sordariomycetidae</taxon>
        <taxon>Sordariales</taxon>
        <taxon>Diplogelasinosporaceae</taxon>
        <taxon>Diplogelasinospora</taxon>
    </lineage>
</organism>
<dbReference type="InterPro" id="IPR011990">
    <property type="entry name" value="TPR-like_helical_dom_sf"/>
</dbReference>
<proteinExistence type="predicted"/>
<dbReference type="Gene3D" id="1.25.40.10">
    <property type="entry name" value="Tetratricopeptide repeat domain"/>
    <property type="match status" value="1"/>
</dbReference>
<protein>
    <recommendedName>
        <fullName evidence="3">Kinesin light chain</fullName>
    </recommendedName>
</protein>
<accession>A0AAN6N0B7</accession>
<comment type="caution">
    <text evidence="1">The sequence shown here is derived from an EMBL/GenBank/DDBJ whole genome shotgun (WGS) entry which is preliminary data.</text>
</comment>
<feature type="non-terminal residue" evidence="1">
    <location>
        <position position="1"/>
    </location>
</feature>
<keyword evidence="2" id="KW-1185">Reference proteome</keyword>
<dbReference type="EMBL" id="MU853890">
    <property type="protein sequence ID" value="KAK3936251.1"/>
    <property type="molecule type" value="Genomic_DNA"/>
</dbReference>
<reference evidence="2" key="1">
    <citation type="journal article" date="2023" name="Mol. Phylogenet. Evol.">
        <title>Genome-scale phylogeny and comparative genomics of the fungal order Sordariales.</title>
        <authorList>
            <person name="Hensen N."/>
            <person name="Bonometti L."/>
            <person name="Westerberg I."/>
            <person name="Brannstrom I.O."/>
            <person name="Guillou S."/>
            <person name="Cros-Aarteil S."/>
            <person name="Calhoun S."/>
            <person name="Haridas S."/>
            <person name="Kuo A."/>
            <person name="Mondo S."/>
            <person name="Pangilinan J."/>
            <person name="Riley R."/>
            <person name="LaButti K."/>
            <person name="Andreopoulos B."/>
            <person name="Lipzen A."/>
            <person name="Chen C."/>
            <person name="Yan M."/>
            <person name="Daum C."/>
            <person name="Ng V."/>
            <person name="Clum A."/>
            <person name="Steindorff A."/>
            <person name="Ohm R.A."/>
            <person name="Martin F."/>
            <person name="Silar P."/>
            <person name="Natvig D.O."/>
            <person name="Lalanne C."/>
            <person name="Gautier V."/>
            <person name="Ament-Velasquez S.L."/>
            <person name="Kruys A."/>
            <person name="Hutchinson M.I."/>
            <person name="Powell A.J."/>
            <person name="Barry K."/>
            <person name="Miller A.N."/>
            <person name="Grigoriev I.V."/>
            <person name="Debuchy R."/>
            <person name="Gladieux P."/>
            <person name="Hiltunen Thoren M."/>
            <person name="Johannesson H."/>
        </authorList>
    </citation>
    <scope>NUCLEOTIDE SEQUENCE [LARGE SCALE GENOMIC DNA]</scope>
    <source>
        <strain evidence="2">CBS 340.73</strain>
    </source>
</reference>
<gene>
    <name evidence="1" type="ORF">QBC46DRAFT_229865</name>
</gene>
<sequence>IVLALAGSSLNQGRYDEAEKIKVEVLGLQRDVLSKKHPDTLQAMHDLAVTWNSR</sequence>
<evidence type="ECO:0000313" key="1">
    <source>
        <dbReference type="EMBL" id="KAK3936251.1"/>
    </source>
</evidence>
<evidence type="ECO:0000313" key="2">
    <source>
        <dbReference type="Proteomes" id="UP001303473"/>
    </source>
</evidence>
<evidence type="ECO:0008006" key="3">
    <source>
        <dbReference type="Google" id="ProtNLM"/>
    </source>
</evidence>
<feature type="non-terminal residue" evidence="1">
    <location>
        <position position="54"/>
    </location>
</feature>
<name>A0AAN6N0B7_9PEZI</name>
<dbReference type="AlphaFoldDB" id="A0AAN6N0B7"/>
<dbReference type="Pfam" id="PF13424">
    <property type="entry name" value="TPR_12"/>
    <property type="match status" value="1"/>
</dbReference>